<organism evidence="8 9">
    <name type="scientific">Crenobacter intestini</name>
    <dbReference type="NCBI Taxonomy" id="2563443"/>
    <lineage>
        <taxon>Bacteria</taxon>
        <taxon>Pseudomonadati</taxon>
        <taxon>Pseudomonadota</taxon>
        <taxon>Betaproteobacteria</taxon>
        <taxon>Neisseriales</taxon>
        <taxon>Neisseriaceae</taxon>
        <taxon>Crenobacter</taxon>
    </lineage>
</organism>
<feature type="chain" id="PRO_5020903133" evidence="7">
    <location>
        <begin position="22"/>
        <end position="45"/>
    </location>
</feature>
<dbReference type="GO" id="GO:0009636">
    <property type="term" value="P:response to toxic substance"/>
    <property type="evidence" value="ECO:0007669"/>
    <property type="project" value="InterPro"/>
</dbReference>
<dbReference type="InterPro" id="IPR012556">
    <property type="entry name" value="Entericidin"/>
</dbReference>
<feature type="signal peptide" evidence="7">
    <location>
        <begin position="1"/>
        <end position="21"/>
    </location>
</feature>
<keyword evidence="5" id="KW-0564">Palmitate</keyword>
<gene>
    <name evidence="8" type="ORF">E5K04_10240</name>
</gene>
<comment type="caution">
    <text evidence="8">The sequence shown here is derived from an EMBL/GenBank/DDBJ whole genome shotgun (WGS) entry which is preliminary data.</text>
</comment>
<keyword evidence="6 8" id="KW-0449">Lipoprotein</keyword>
<dbReference type="EMBL" id="STGJ01000010">
    <property type="protein sequence ID" value="TIC82125.1"/>
    <property type="molecule type" value="Genomic_DNA"/>
</dbReference>
<name>A0A4T0UU73_9NEIS</name>
<accession>A0A4T0UU73</accession>
<comment type="similarity">
    <text evidence="1">Belongs to the EcnA/EcnB lipoprotein family.</text>
</comment>
<sequence>MKTIMLVLMGTLLLSACNTMAGMGQDVSAAGSAVSNAADDVKAKM</sequence>
<evidence type="ECO:0000313" key="9">
    <source>
        <dbReference type="Proteomes" id="UP000308891"/>
    </source>
</evidence>
<evidence type="ECO:0000313" key="8">
    <source>
        <dbReference type="EMBL" id="TIC82125.1"/>
    </source>
</evidence>
<keyword evidence="4" id="KW-0472">Membrane</keyword>
<dbReference type="PROSITE" id="PS51257">
    <property type="entry name" value="PROKAR_LIPOPROTEIN"/>
    <property type="match status" value="1"/>
</dbReference>
<evidence type="ECO:0000256" key="7">
    <source>
        <dbReference type="SAM" id="SignalP"/>
    </source>
</evidence>
<evidence type="ECO:0000256" key="1">
    <source>
        <dbReference type="ARBA" id="ARBA00010296"/>
    </source>
</evidence>
<evidence type="ECO:0000256" key="3">
    <source>
        <dbReference type="ARBA" id="ARBA00022729"/>
    </source>
</evidence>
<dbReference type="Proteomes" id="UP000308891">
    <property type="component" value="Unassembled WGS sequence"/>
</dbReference>
<dbReference type="Pfam" id="PF08085">
    <property type="entry name" value="Entericidin"/>
    <property type="match status" value="1"/>
</dbReference>
<dbReference type="RefSeq" id="WP_136553674.1">
    <property type="nucleotide sequence ID" value="NZ_STGJ01000010.1"/>
</dbReference>
<dbReference type="GO" id="GO:0016020">
    <property type="term" value="C:membrane"/>
    <property type="evidence" value="ECO:0007669"/>
    <property type="project" value="InterPro"/>
</dbReference>
<reference evidence="8 9" key="1">
    <citation type="submission" date="2019-04" db="EMBL/GenBank/DDBJ databases">
        <title>Crenobacter sp. nov.</title>
        <authorList>
            <person name="Shi S."/>
        </authorList>
    </citation>
    <scope>NUCLEOTIDE SEQUENCE [LARGE SCALE GENOMIC DNA]</scope>
    <source>
        <strain evidence="8 9">GY 70310</strain>
    </source>
</reference>
<protein>
    <submittedName>
        <fullName evidence="8">Entericidin A/B family lipoprotein</fullName>
    </submittedName>
</protein>
<evidence type="ECO:0000256" key="5">
    <source>
        <dbReference type="ARBA" id="ARBA00023139"/>
    </source>
</evidence>
<keyword evidence="2" id="KW-1003">Cell membrane</keyword>
<evidence type="ECO:0000256" key="4">
    <source>
        <dbReference type="ARBA" id="ARBA00023136"/>
    </source>
</evidence>
<keyword evidence="9" id="KW-1185">Reference proteome</keyword>
<evidence type="ECO:0000256" key="6">
    <source>
        <dbReference type="ARBA" id="ARBA00023288"/>
    </source>
</evidence>
<proteinExistence type="inferred from homology"/>
<keyword evidence="3 7" id="KW-0732">Signal</keyword>
<evidence type="ECO:0000256" key="2">
    <source>
        <dbReference type="ARBA" id="ARBA00022475"/>
    </source>
</evidence>
<dbReference type="AlphaFoldDB" id="A0A4T0UU73"/>